<feature type="region of interest" description="Disordered" evidence="1">
    <location>
        <begin position="1"/>
        <end position="21"/>
    </location>
</feature>
<dbReference type="RefSeq" id="WP_252165705.1">
    <property type="nucleotide sequence ID" value="NZ_CP084930.1"/>
</dbReference>
<sequence length="56" mass="6314">MPFDSRSWNPEPRPPEKPARGGETVLLYSAFVLAVLLMLMPISAGALIDLWRYLAR</sequence>
<gene>
    <name evidence="3" type="ORF">LHA26_11260</name>
</gene>
<evidence type="ECO:0000256" key="2">
    <source>
        <dbReference type="SAM" id="Phobius"/>
    </source>
</evidence>
<name>A0ABY4X4Y3_9SPHN</name>
<evidence type="ECO:0000313" key="3">
    <source>
        <dbReference type="EMBL" id="USI71895.1"/>
    </source>
</evidence>
<organism evidence="3 4">
    <name type="scientific">Sphingomonas morindae</name>
    <dbReference type="NCBI Taxonomy" id="1541170"/>
    <lineage>
        <taxon>Bacteria</taxon>
        <taxon>Pseudomonadati</taxon>
        <taxon>Pseudomonadota</taxon>
        <taxon>Alphaproteobacteria</taxon>
        <taxon>Sphingomonadales</taxon>
        <taxon>Sphingomonadaceae</taxon>
        <taxon>Sphingomonas</taxon>
    </lineage>
</organism>
<protein>
    <submittedName>
        <fullName evidence="3">Uncharacterized protein</fullName>
    </submittedName>
</protein>
<evidence type="ECO:0000313" key="4">
    <source>
        <dbReference type="Proteomes" id="UP001056937"/>
    </source>
</evidence>
<dbReference type="Proteomes" id="UP001056937">
    <property type="component" value="Chromosome 1"/>
</dbReference>
<keyword evidence="2" id="KW-1133">Transmembrane helix</keyword>
<evidence type="ECO:0000256" key="1">
    <source>
        <dbReference type="SAM" id="MobiDB-lite"/>
    </source>
</evidence>
<keyword evidence="2" id="KW-0812">Transmembrane</keyword>
<proteinExistence type="predicted"/>
<dbReference type="EMBL" id="CP084930">
    <property type="protein sequence ID" value="USI71895.1"/>
    <property type="molecule type" value="Genomic_DNA"/>
</dbReference>
<accession>A0ABY4X4Y3</accession>
<reference evidence="3" key="1">
    <citation type="journal article" date="2022" name="Toxins">
        <title>Genomic Analysis of Sphingopyxis sp. USTB-05 for Biodegrading Cyanobacterial Hepatotoxins.</title>
        <authorList>
            <person name="Liu C."/>
            <person name="Xu Q."/>
            <person name="Zhao Z."/>
            <person name="Zhang H."/>
            <person name="Liu X."/>
            <person name="Yin C."/>
            <person name="Liu Y."/>
            <person name="Yan H."/>
        </authorList>
    </citation>
    <scope>NUCLEOTIDE SEQUENCE</scope>
    <source>
        <strain evidence="3">NBD5</strain>
    </source>
</reference>
<keyword evidence="2" id="KW-0472">Membrane</keyword>
<feature type="transmembrane region" description="Helical" evidence="2">
    <location>
        <begin position="25"/>
        <end position="51"/>
    </location>
</feature>
<keyword evidence="4" id="KW-1185">Reference proteome</keyword>